<dbReference type="EMBL" id="SZYD01000015">
    <property type="protein sequence ID" value="KAD3640744.1"/>
    <property type="molecule type" value="Genomic_DNA"/>
</dbReference>
<comment type="caution">
    <text evidence="3">The sequence shown here is derived from an EMBL/GenBank/DDBJ whole genome shotgun (WGS) entry which is preliminary data.</text>
</comment>
<dbReference type="SUPFAM" id="SSF50249">
    <property type="entry name" value="Nucleic acid-binding proteins"/>
    <property type="match status" value="1"/>
</dbReference>
<evidence type="ECO:0000313" key="4">
    <source>
        <dbReference type="Proteomes" id="UP000326396"/>
    </source>
</evidence>
<dbReference type="Pfam" id="PF16900">
    <property type="entry name" value="REPA_OB_2"/>
    <property type="match status" value="1"/>
</dbReference>
<gene>
    <name evidence="3" type="ORF">E3N88_29967</name>
</gene>
<name>A0A5N6MN62_9ASTR</name>
<evidence type="ECO:0000313" key="3">
    <source>
        <dbReference type="EMBL" id="KAD3640744.1"/>
    </source>
</evidence>
<dbReference type="Gene3D" id="2.40.50.140">
    <property type="entry name" value="Nucleic acid-binding proteins"/>
    <property type="match status" value="1"/>
</dbReference>
<reference evidence="3 4" key="1">
    <citation type="submission" date="2019-05" db="EMBL/GenBank/DDBJ databases">
        <title>Mikania micrantha, genome provides insights into the molecular mechanism of rapid growth.</title>
        <authorList>
            <person name="Liu B."/>
        </authorList>
    </citation>
    <scope>NUCLEOTIDE SEQUENCE [LARGE SCALE GENOMIC DNA]</scope>
    <source>
        <strain evidence="3">NLD-2019</strain>
        <tissue evidence="3">Leaf</tissue>
    </source>
</reference>
<evidence type="ECO:0000259" key="2">
    <source>
        <dbReference type="Pfam" id="PF16900"/>
    </source>
</evidence>
<dbReference type="OrthoDB" id="1931061at2759"/>
<dbReference type="InterPro" id="IPR012340">
    <property type="entry name" value="NA-bd_OB-fold"/>
</dbReference>
<dbReference type="PANTHER" id="PTHR48463">
    <property type="entry name" value="DUF223 DOMAIN-CONTAINING PROTEIN"/>
    <property type="match status" value="1"/>
</dbReference>
<dbReference type="Proteomes" id="UP000326396">
    <property type="component" value="Linkage Group LG5"/>
</dbReference>
<sequence>MRLHRQNLTPLQKTNIANFSAWLLAIGDGRLGTPDVDSSPDCKLIEIPTMYMINSKDNSLLELIRFVYDTNTLAYPNAETLSGKAIGNAIEATADITKERHFNSIINIGSTYTVDKYIAIPSRTYMPVVSHRTSLRMGNQTTFAPLLKESLPMYYYAFATYEDLSTRMEFPRLLTDYIGRIQNILPDTVRAKRRLRKLMIQDTQANNIEITLWGEKADVIGHDISPGNILAITSALVTEFKGVLQLESTNATAIAVNPAIPELQMYLDSKIDSHVLQQLLIYQQPEPGFMSTAQKVAAQTRLIRRKPHLYVRITGYSPIQYSCNDRVVKCELQRHDYDTRSQKFQNLTFTDPKCDWSKKTSTR</sequence>
<protein>
    <recommendedName>
        <fullName evidence="2">Replication protein A OB domain-containing protein</fullName>
    </recommendedName>
</protein>
<dbReference type="PANTHER" id="PTHR48463:SF1">
    <property type="entry name" value="DUF223 DOMAIN-CONTAINING PROTEIN"/>
    <property type="match status" value="1"/>
</dbReference>
<keyword evidence="1" id="KW-0238">DNA-binding</keyword>
<dbReference type="GO" id="GO:0003677">
    <property type="term" value="F:DNA binding"/>
    <property type="evidence" value="ECO:0007669"/>
    <property type="project" value="UniProtKB-KW"/>
</dbReference>
<proteinExistence type="predicted"/>
<evidence type="ECO:0000256" key="1">
    <source>
        <dbReference type="ARBA" id="ARBA00023125"/>
    </source>
</evidence>
<accession>A0A5N6MN62</accession>
<feature type="domain" description="Replication protein A OB" evidence="2">
    <location>
        <begin position="188"/>
        <end position="257"/>
    </location>
</feature>
<dbReference type="InterPro" id="IPR031657">
    <property type="entry name" value="REPA_OB_2"/>
</dbReference>
<dbReference type="AlphaFoldDB" id="A0A5N6MN62"/>
<keyword evidence="4" id="KW-1185">Reference proteome</keyword>
<organism evidence="3 4">
    <name type="scientific">Mikania micrantha</name>
    <name type="common">bitter vine</name>
    <dbReference type="NCBI Taxonomy" id="192012"/>
    <lineage>
        <taxon>Eukaryota</taxon>
        <taxon>Viridiplantae</taxon>
        <taxon>Streptophyta</taxon>
        <taxon>Embryophyta</taxon>
        <taxon>Tracheophyta</taxon>
        <taxon>Spermatophyta</taxon>
        <taxon>Magnoliopsida</taxon>
        <taxon>eudicotyledons</taxon>
        <taxon>Gunneridae</taxon>
        <taxon>Pentapetalae</taxon>
        <taxon>asterids</taxon>
        <taxon>campanulids</taxon>
        <taxon>Asterales</taxon>
        <taxon>Asteraceae</taxon>
        <taxon>Asteroideae</taxon>
        <taxon>Heliantheae alliance</taxon>
        <taxon>Eupatorieae</taxon>
        <taxon>Mikania</taxon>
    </lineage>
</organism>